<name>A5BQ78_VITVI</name>
<keyword evidence="6 8" id="KW-0408">Iron</keyword>
<keyword evidence="10" id="KW-0472">Membrane</keyword>
<evidence type="ECO:0000256" key="4">
    <source>
        <dbReference type="ARBA" id="ARBA00022723"/>
    </source>
</evidence>
<evidence type="ECO:0000256" key="10">
    <source>
        <dbReference type="SAM" id="Phobius"/>
    </source>
</evidence>
<dbReference type="PANTHER" id="PTHR47944:SF4">
    <property type="entry name" value="OS09G0441700 PROTEIN"/>
    <property type="match status" value="1"/>
</dbReference>
<dbReference type="PANTHER" id="PTHR47944">
    <property type="entry name" value="CYTOCHROME P450 98A9"/>
    <property type="match status" value="1"/>
</dbReference>
<evidence type="ECO:0000256" key="8">
    <source>
        <dbReference type="PIRSR" id="PIRSR602401-1"/>
    </source>
</evidence>
<sequence length="572" mass="64761">MGLYWVNMLPYASTHWSFIEKFNPKPDVLYMELAHCTGANTATKDHVLAHLNFVLLLFCVSILVIFTKFKSNTSTSSKGMHLPPGPAPWPLLRNLPDLLKNKPVFRWIHGFMKEMNTEIACIQLGNVHVIPVISPEISREFLKKHDAIFASRPVTMASEYSSGGFLTIAVVPKGTQWKKMRRVVASDVINETTFKWLHDKRVEEADNLVRFIYNQCKTFTSPSIINVRNTVRQYSGNVIRKMILNTRYFGEGKKDGGPGIEEEQHVESLFTVLAHLYAFSLSDYFPWMRVLDLDGHEKTVRQAMNTIDKYHDPIVENRAKQWRNGGKKEAEDLLDIFLSIKDAHGEPLLSVAEIKAQCTELMLAAVDNPSNAIEWAMAEMINQPEVLRKAVEEINRVVGKERLVQESDFEQLNYVKACAREAFRLHPIAPFHLPHVSTCDAVVAGYFIPKGSHVLLSRLGLGRNGRIWEEPLRFKPERHLSEGTGKMVELTEPDLRFISFGTGRRGCPGKATGSAMTVMLLARLLQGFTWSAPPEQKEIDLSESRNDLSLEKPLHAVAKPRLHASLYSAAYQ</sequence>
<keyword evidence="5 9" id="KW-0560">Oxidoreductase</keyword>
<feature type="transmembrane region" description="Helical" evidence="10">
    <location>
        <begin position="47"/>
        <end position="66"/>
    </location>
</feature>
<dbReference type="GO" id="GO:0004497">
    <property type="term" value="F:monooxygenase activity"/>
    <property type="evidence" value="ECO:0007669"/>
    <property type="project" value="UniProtKB-KW"/>
</dbReference>
<reference evidence="11" key="1">
    <citation type="journal article" date="2007" name="PLoS ONE">
        <title>The first genome sequence of an elite grapevine cultivar (Pinot noir Vitis vinifera L.): coping with a highly heterozygous genome.</title>
        <authorList>
            <person name="Velasco R."/>
            <person name="Zharkikh A."/>
            <person name="Troggio M."/>
            <person name="Cartwright D.A."/>
            <person name="Cestaro A."/>
            <person name="Pruss D."/>
            <person name="Pindo M."/>
            <person name="FitzGerald L.M."/>
            <person name="Vezzulli S."/>
            <person name="Reid J."/>
            <person name="Malacarne G."/>
            <person name="Iliev D."/>
            <person name="Coppola G."/>
            <person name="Wardell B."/>
            <person name="Micheletti D."/>
            <person name="Macalma T."/>
            <person name="Facci M."/>
            <person name="Mitchell J.T."/>
            <person name="Perazzolli M."/>
            <person name="Eldredge G."/>
            <person name="Gatto P."/>
            <person name="Oyzerski R."/>
            <person name="Moretto M."/>
            <person name="Gutin N."/>
            <person name="Stefanini M."/>
            <person name="Chen Y."/>
            <person name="Segala C."/>
            <person name="Davenport C."/>
            <person name="Dematte L."/>
            <person name="Mraz A."/>
            <person name="Battilana J."/>
            <person name="Stormo K."/>
            <person name="Costa F."/>
            <person name="Tao Q."/>
            <person name="Si-Ammour A."/>
            <person name="Harkins T."/>
            <person name="Lackey A."/>
            <person name="Perbost C."/>
            <person name="Taillon B."/>
            <person name="Stella A."/>
            <person name="Solovyev V."/>
            <person name="Fawcett J.A."/>
            <person name="Sterck L."/>
            <person name="Vandepoele K."/>
            <person name="Grando S.M."/>
            <person name="Toppo S."/>
            <person name="Moser C."/>
            <person name="Lanchbury J."/>
            <person name="Bogden R."/>
            <person name="Skolnick M."/>
            <person name="Sgaramella V."/>
            <person name="Bhatnagar S.K."/>
            <person name="Fontana P."/>
            <person name="Gutin A."/>
            <person name="Van de Peer Y."/>
            <person name="Salamini F."/>
            <person name="Viola R."/>
        </authorList>
    </citation>
    <scope>NUCLEOTIDE SEQUENCE</scope>
</reference>
<keyword evidence="7 9" id="KW-0503">Monooxygenase</keyword>
<keyword evidence="3 8" id="KW-0349">Heme</keyword>
<feature type="binding site" description="axial binding residue" evidence="8">
    <location>
        <position position="507"/>
    </location>
    <ligand>
        <name>heme</name>
        <dbReference type="ChEBI" id="CHEBI:30413"/>
    </ligand>
    <ligandPart>
        <name>Fe</name>
        <dbReference type="ChEBI" id="CHEBI:18248"/>
    </ligandPart>
</feature>
<dbReference type="Gene3D" id="1.10.630.10">
    <property type="entry name" value="Cytochrome P450"/>
    <property type="match status" value="1"/>
</dbReference>
<dbReference type="GO" id="GO:0005506">
    <property type="term" value="F:iron ion binding"/>
    <property type="evidence" value="ECO:0007669"/>
    <property type="project" value="InterPro"/>
</dbReference>
<comment type="similarity">
    <text evidence="2 9">Belongs to the cytochrome P450 family.</text>
</comment>
<evidence type="ECO:0000256" key="2">
    <source>
        <dbReference type="ARBA" id="ARBA00010617"/>
    </source>
</evidence>
<dbReference type="InterPro" id="IPR036396">
    <property type="entry name" value="Cyt_P450_sf"/>
</dbReference>
<evidence type="ECO:0008006" key="12">
    <source>
        <dbReference type="Google" id="ProtNLM"/>
    </source>
</evidence>
<dbReference type="Pfam" id="PF00067">
    <property type="entry name" value="p450"/>
    <property type="match status" value="1"/>
</dbReference>
<keyword evidence="10" id="KW-1133">Transmembrane helix</keyword>
<dbReference type="GO" id="GO:0044550">
    <property type="term" value="P:secondary metabolite biosynthetic process"/>
    <property type="evidence" value="ECO:0007669"/>
    <property type="project" value="UniProtKB-ARBA"/>
</dbReference>
<dbReference type="AlphaFoldDB" id="A5BQ78"/>
<dbReference type="FunFam" id="1.10.630.10:FF:000037">
    <property type="entry name" value="Cytochrome P450 9"/>
    <property type="match status" value="1"/>
</dbReference>
<evidence type="ECO:0000256" key="9">
    <source>
        <dbReference type="RuleBase" id="RU000461"/>
    </source>
</evidence>
<organism evidence="11">
    <name type="scientific">Vitis vinifera</name>
    <name type="common">Grape</name>
    <dbReference type="NCBI Taxonomy" id="29760"/>
    <lineage>
        <taxon>Eukaryota</taxon>
        <taxon>Viridiplantae</taxon>
        <taxon>Streptophyta</taxon>
        <taxon>Embryophyta</taxon>
        <taxon>Tracheophyta</taxon>
        <taxon>Spermatophyta</taxon>
        <taxon>Magnoliopsida</taxon>
        <taxon>eudicotyledons</taxon>
        <taxon>Gunneridae</taxon>
        <taxon>Pentapetalae</taxon>
        <taxon>rosids</taxon>
        <taxon>Vitales</taxon>
        <taxon>Vitaceae</taxon>
        <taxon>Viteae</taxon>
        <taxon>Vitis</taxon>
    </lineage>
</organism>
<dbReference type="GO" id="GO:0016705">
    <property type="term" value="F:oxidoreductase activity, acting on paired donors, with incorporation or reduction of molecular oxygen"/>
    <property type="evidence" value="ECO:0007669"/>
    <property type="project" value="InterPro"/>
</dbReference>
<protein>
    <recommendedName>
        <fullName evidence="12">Phenylalanine N-monooxygenase</fullName>
    </recommendedName>
</protein>
<dbReference type="PROSITE" id="PS00086">
    <property type="entry name" value="CYTOCHROME_P450"/>
    <property type="match status" value="1"/>
</dbReference>
<keyword evidence="10" id="KW-0812">Transmembrane</keyword>
<gene>
    <name evidence="11" type="ORF">VITISV_000261</name>
</gene>
<accession>A5BQ78</accession>
<evidence type="ECO:0000256" key="6">
    <source>
        <dbReference type="ARBA" id="ARBA00023004"/>
    </source>
</evidence>
<dbReference type="PRINTS" id="PR00463">
    <property type="entry name" value="EP450I"/>
</dbReference>
<proteinExistence type="inferred from homology"/>
<evidence type="ECO:0000256" key="3">
    <source>
        <dbReference type="ARBA" id="ARBA00022617"/>
    </source>
</evidence>
<evidence type="ECO:0000313" key="11">
    <source>
        <dbReference type="EMBL" id="CAN61661.1"/>
    </source>
</evidence>
<dbReference type="InterPro" id="IPR002401">
    <property type="entry name" value="Cyt_P450_E_grp-I"/>
</dbReference>
<evidence type="ECO:0000256" key="1">
    <source>
        <dbReference type="ARBA" id="ARBA00001971"/>
    </source>
</evidence>
<dbReference type="OrthoDB" id="2789670at2759"/>
<comment type="cofactor">
    <cofactor evidence="1 8">
        <name>heme</name>
        <dbReference type="ChEBI" id="CHEBI:30413"/>
    </cofactor>
</comment>
<evidence type="ECO:0000256" key="5">
    <source>
        <dbReference type="ARBA" id="ARBA00023002"/>
    </source>
</evidence>
<dbReference type="GO" id="GO:0020037">
    <property type="term" value="F:heme binding"/>
    <property type="evidence" value="ECO:0007669"/>
    <property type="project" value="InterPro"/>
</dbReference>
<dbReference type="InterPro" id="IPR017972">
    <property type="entry name" value="Cyt_P450_CS"/>
</dbReference>
<evidence type="ECO:0000256" key="7">
    <source>
        <dbReference type="ARBA" id="ARBA00023033"/>
    </source>
</evidence>
<dbReference type="InterPro" id="IPR001128">
    <property type="entry name" value="Cyt_P450"/>
</dbReference>
<keyword evidence="4 8" id="KW-0479">Metal-binding</keyword>
<dbReference type="SUPFAM" id="SSF48264">
    <property type="entry name" value="Cytochrome P450"/>
    <property type="match status" value="1"/>
</dbReference>
<dbReference type="EMBL" id="AM467298">
    <property type="protein sequence ID" value="CAN61661.1"/>
    <property type="molecule type" value="Genomic_DNA"/>
</dbReference>